<name>A0ACC0G886_9ERIC</name>
<protein>
    <submittedName>
        <fullName evidence="1">Uncharacterized protein</fullName>
    </submittedName>
</protein>
<dbReference type="EMBL" id="CM045767">
    <property type="protein sequence ID" value="KAI7996577.1"/>
    <property type="molecule type" value="Genomic_DNA"/>
</dbReference>
<gene>
    <name evidence="1" type="ORF">LOK49_LG10G02341</name>
</gene>
<comment type="caution">
    <text evidence="1">The sequence shown here is derived from an EMBL/GenBank/DDBJ whole genome shotgun (WGS) entry which is preliminary data.</text>
</comment>
<proteinExistence type="predicted"/>
<accession>A0ACC0G886</accession>
<reference evidence="1 2" key="1">
    <citation type="journal article" date="2022" name="Plant J.">
        <title>Chromosome-level genome of Camellia lanceoleosa provides a valuable resource for understanding genome evolution and self-incompatibility.</title>
        <authorList>
            <person name="Gong W."/>
            <person name="Xiao S."/>
            <person name="Wang L."/>
            <person name="Liao Z."/>
            <person name="Chang Y."/>
            <person name="Mo W."/>
            <person name="Hu G."/>
            <person name="Li W."/>
            <person name="Zhao G."/>
            <person name="Zhu H."/>
            <person name="Hu X."/>
            <person name="Ji K."/>
            <person name="Xiang X."/>
            <person name="Song Q."/>
            <person name="Yuan D."/>
            <person name="Jin S."/>
            <person name="Zhang L."/>
        </authorList>
    </citation>
    <scope>NUCLEOTIDE SEQUENCE [LARGE SCALE GENOMIC DNA]</scope>
    <source>
        <strain evidence="1">SQ_2022a</strain>
    </source>
</reference>
<evidence type="ECO:0000313" key="1">
    <source>
        <dbReference type="EMBL" id="KAI7996577.1"/>
    </source>
</evidence>
<dbReference type="Proteomes" id="UP001060215">
    <property type="component" value="Chromosome 10"/>
</dbReference>
<sequence>MNLDSIEQIFRNRKNYTRPRTNQLMEEDDVPDVLLLLLDEAAPDLFGSRVCMGSTCRVNVGTTASRRRSTLKWRPPETKAIGGGRLGFGLGR</sequence>
<evidence type="ECO:0000313" key="2">
    <source>
        <dbReference type="Proteomes" id="UP001060215"/>
    </source>
</evidence>
<keyword evidence="2" id="KW-1185">Reference proteome</keyword>
<organism evidence="1 2">
    <name type="scientific">Camellia lanceoleosa</name>
    <dbReference type="NCBI Taxonomy" id="1840588"/>
    <lineage>
        <taxon>Eukaryota</taxon>
        <taxon>Viridiplantae</taxon>
        <taxon>Streptophyta</taxon>
        <taxon>Embryophyta</taxon>
        <taxon>Tracheophyta</taxon>
        <taxon>Spermatophyta</taxon>
        <taxon>Magnoliopsida</taxon>
        <taxon>eudicotyledons</taxon>
        <taxon>Gunneridae</taxon>
        <taxon>Pentapetalae</taxon>
        <taxon>asterids</taxon>
        <taxon>Ericales</taxon>
        <taxon>Theaceae</taxon>
        <taxon>Camellia</taxon>
    </lineage>
</organism>